<evidence type="ECO:0000313" key="2">
    <source>
        <dbReference type="Proteomes" id="UP000244066"/>
    </source>
</evidence>
<name>A0A2R7Y8U7_9ARCH</name>
<sequence>MACDVLEGKQHKMVCPRCGATYSYLRSKRVGDRVYQYAVHYSGKGKERRARYCYLGPSGTYRYVEDLLGLDLGGLSSFDVVSVIEAAVDRLYSLKGRGTNLPLSRLESIVERIMGLIQRM</sequence>
<reference evidence="1 2" key="1">
    <citation type="submission" date="2017-04" db="EMBL/GenBank/DDBJ databases">
        <title>Draft Aigarchaeota genome from a New Zealand hot spring.</title>
        <authorList>
            <person name="Reysenbach A.-L."/>
            <person name="Donaho J.A."/>
            <person name="Gerhart J."/>
            <person name="Kelley J.F."/>
            <person name="Kouba K."/>
            <person name="Podar M."/>
            <person name="Stott M."/>
        </authorList>
    </citation>
    <scope>NUCLEOTIDE SEQUENCE [LARGE SCALE GENOMIC DNA]</scope>
    <source>
        <strain evidence="1">NZ13_MG1</strain>
    </source>
</reference>
<protein>
    <submittedName>
        <fullName evidence="1">Uncharacterized protein</fullName>
    </submittedName>
</protein>
<evidence type="ECO:0000313" key="1">
    <source>
        <dbReference type="EMBL" id="PUA33827.1"/>
    </source>
</evidence>
<dbReference type="Proteomes" id="UP000244066">
    <property type="component" value="Unassembled WGS sequence"/>
</dbReference>
<gene>
    <name evidence="1" type="ORF">B9J98_02510</name>
</gene>
<dbReference type="EMBL" id="NDWU01000004">
    <property type="protein sequence ID" value="PUA33827.1"/>
    <property type="molecule type" value="Genomic_DNA"/>
</dbReference>
<accession>A0A2R7Y8U7</accession>
<organism evidence="1 2">
    <name type="scientific">Candidatus Terraquivivens tikiterensis</name>
    <dbReference type="NCBI Taxonomy" id="1980982"/>
    <lineage>
        <taxon>Archaea</taxon>
        <taxon>Nitrososphaerota</taxon>
        <taxon>Candidatus Wolframiiraptoraceae</taxon>
        <taxon>Candidatus Terraquivivens</taxon>
    </lineage>
</organism>
<comment type="caution">
    <text evidence="1">The sequence shown here is derived from an EMBL/GenBank/DDBJ whole genome shotgun (WGS) entry which is preliminary data.</text>
</comment>
<proteinExistence type="predicted"/>
<dbReference type="AlphaFoldDB" id="A0A2R7Y8U7"/>